<feature type="binding site" evidence="19">
    <location>
        <position position="162"/>
    </location>
    <ligand>
        <name>[2Fe-2S] cluster</name>
        <dbReference type="ChEBI" id="CHEBI:190135"/>
        <label>2</label>
    </ligand>
</feature>
<comment type="catalytic activity">
    <reaction evidence="16">
        <text>indole-3-acetaldehyde + O2 + H2O = (indol-3-yl)acetate + H2O2 + H(+)</text>
        <dbReference type="Rhea" id="RHEA:16277"/>
        <dbReference type="ChEBI" id="CHEBI:15377"/>
        <dbReference type="ChEBI" id="CHEBI:15378"/>
        <dbReference type="ChEBI" id="CHEBI:15379"/>
        <dbReference type="ChEBI" id="CHEBI:16240"/>
        <dbReference type="ChEBI" id="CHEBI:18086"/>
        <dbReference type="ChEBI" id="CHEBI:30854"/>
        <dbReference type="EC" id="1.2.3.7"/>
    </reaction>
</comment>
<dbReference type="InterPro" id="IPR036856">
    <property type="entry name" value="Ald_Oxase/Xan_DH_a/b_sf"/>
</dbReference>
<dbReference type="Pfam" id="PF02738">
    <property type="entry name" value="MoCoBD_1"/>
    <property type="match status" value="1"/>
</dbReference>
<feature type="binding site" evidence="19">
    <location>
        <position position="131"/>
    </location>
    <ligand>
        <name>[2Fe-2S] cluster</name>
        <dbReference type="ChEBI" id="CHEBI:190135"/>
        <label>2</label>
    </ligand>
</feature>
<dbReference type="GO" id="GO:0051537">
    <property type="term" value="F:2 iron, 2 sulfur cluster binding"/>
    <property type="evidence" value="ECO:0007669"/>
    <property type="project" value="UniProtKB-KW"/>
</dbReference>
<comment type="similarity">
    <text evidence="3">Belongs to the xanthine dehydrogenase family.</text>
</comment>
<sequence length="1216" mass="136131">MEKEETNNRQIFFTQKLEFKLFIEDEEFIVKTEDLPPETSLNYYLRQKLHLTGAKYMCNEGGCGACIVAVTVTDPVTSRNAILAVNSCLVPIYICEGWKIHTIESIGNEKLGYHAVQKALVQFNGTQCGFCSPGMVMNMFPLYELGEFTMEQVENNFAGNMCRCTGYRPILSAFKSLASDATPELLGTYSDIEDIKICTKRRCFEMCSNSCSRKLQPHYYSLGASKWYKVHFVNEILDVFIETPESTYKLISGNTAKGVYPMRQEPNVYIDITSVKTLLEHTVTDDHLIIGANMTLTNTMHLFYNLATKHAQFSYLKKLADHIDLIATVPVRNVGTLAGNLFIKHEHPEFPSDIFLIFETVGAQLTLVDIKRNECKKNLVDFLTIDMKNVVIKNIILPALDETYRFESYKIMPRAQNAHALVNAGFLLKLNEKNVVVTAQLVFGAINPNFIHAKASEEYLVGKRLFKNDTLQGLFQSLDSEIKPDHILPDPSPEFRKQLAIALSYKFILSIAPDGQVSTQYKSGGSKFIRPVSTGTQDYETNESLYPLTQAIPKIEALTQCTGQAKYIMDTPDYPDQLYAAFVLAKAPPNSIIIKIDKKEAMKIDGVVAYFDKHDIPGKNSFTPKEALFLFSVDEEIFCSGHVRYYYQPVGMIVAKTQYIAEKAAELVNITYDKRAAKPLLTIRDILSKNEQDLIKFEKEIKATRKGNDIKQIVKGAFDIFEQYHYNMETQCCVAIPEEDGLTLYPSTQSLAISQTAAAIALKISANKVNISVRRLGGAYGAKISRNGIVSCAAAIAAYALKKPIKLWLPLTTNMNIIGKRFPCSMDYEVAVNDTGVIQYLNAALYSDLGYAGSENLSGEVLNIFANSFEHDTWNAKMFSTKTDTTQGTWCRAPGTTESIAASLSIMNHIAVSLNIDPVVVYENNFDKQKPNLSKYLKELIEWADVDARKKAIIDFNAKNRWIKKGIAVVPMEYPQILYGNWNVYLSVYQTDGTVSIAHGGIEMGQGINTKVAQVCAYSLGIPLDHVVIKPSNVMISPNSMTTGGSLTSEAVCYAVSKACDDLKQRMEVIKQKMKNPTWLELVQACYINDIALTSTFMFHRSLPDLHPYQIYGATCAEVQLDILTGQCNILRVDLIEDTGNSMSPNIDIGQVEGAFIMGVGYWTCEEIIYSPEGELKTNRTWNYKPPGIKDIPIDFRVKFPKKNPNPLGIFFSKGE</sequence>
<dbReference type="InterPro" id="IPR002888">
    <property type="entry name" value="2Fe-2S-bd"/>
</dbReference>
<feature type="domain" description="FAD-binding PCMH-type" evidence="20">
    <location>
        <begin position="220"/>
        <end position="402"/>
    </location>
</feature>
<comment type="cofactor">
    <cofactor evidence="19">
        <name>Mo-molybdopterin</name>
        <dbReference type="ChEBI" id="CHEBI:71302"/>
    </cofactor>
    <text evidence="19">Binds 1 Mo-molybdopterin (Mo-MPT) cofactor per subunit.</text>
</comment>
<dbReference type="InterPro" id="IPR046867">
    <property type="entry name" value="AldOxase/xan_DH_MoCoBD2"/>
</dbReference>
<dbReference type="Pfam" id="PF01315">
    <property type="entry name" value="Ald_Xan_dh_C"/>
    <property type="match status" value="1"/>
</dbReference>
<keyword evidence="5 19" id="KW-0500">Molybdenum</keyword>
<keyword evidence="11 19" id="KW-0408">Iron</keyword>
<dbReference type="Gene3D" id="1.10.150.120">
    <property type="entry name" value="[2Fe-2S]-binding domain"/>
    <property type="match status" value="1"/>
</dbReference>
<dbReference type="FunFam" id="3.90.1170.50:FF:000003">
    <property type="entry name" value="Aldehyde oxidase"/>
    <property type="match status" value="1"/>
</dbReference>
<dbReference type="PROSITE" id="PS00197">
    <property type="entry name" value="2FE2S_FER_1"/>
    <property type="match status" value="1"/>
</dbReference>
<dbReference type="Gene3D" id="3.90.1170.50">
    <property type="entry name" value="Aldehyde oxidase/xanthine dehydrogenase, a/b hammerhead"/>
    <property type="match status" value="1"/>
</dbReference>
<feature type="binding site" evidence="19">
    <location>
        <position position="66"/>
    </location>
    <ligand>
        <name>[2Fe-2S] cluster</name>
        <dbReference type="ChEBI" id="CHEBI:190135"/>
        <label>1</label>
    </ligand>
</feature>
<keyword evidence="10" id="KW-0560">Oxidoreductase</keyword>
<dbReference type="Gene3D" id="3.30.465.10">
    <property type="match status" value="1"/>
</dbReference>
<feature type="binding site" evidence="19">
    <location>
        <position position="128"/>
    </location>
    <ligand>
        <name>[2Fe-2S] cluster</name>
        <dbReference type="ChEBI" id="CHEBI:190135"/>
        <label>2</label>
    </ligand>
</feature>
<dbReference type="InterPro" id="IPR016166">
    <property type="entry name" value="FAD-bd_PCMH"/>
</dbReference>
<feature type="binding site" evidence="19">
    <location>
        <position position="164"/>
    </location>
    <ligand>
        <name>[2Fe-2S] cluster</name>
        <dbReference type="ChEBI" id="CHEBI:190135"/>
        <label>2</label>
    </ligand>
</feature>
<dbReference type="Gene3D" id="3.30.390.50">
    <property type="entry name" value="CO dehydrogenase flavoprotein, C-terminal domain"/>
    <property type="match status" value="1"/>
</dbReference>
<dbReference type="InterPro" id="IPR036318">
    <property type="entry name" value="FAD-bd_PCMH-like_sf"/>
</dbReference>
<dbReference type="SUPFAM" id="SSF54665">
    <property type="entry name" value="CO dehydrogenase molybdoprotein N-domain-like"/>
    <property type="match status" value="1"/>
</dbReference>
<dbReference type="FunFam" id="3.10.20.30:FF:000012">
    <property type="entry name" value="Xanthine dehydrogenase/oxidase"/>
    <property type="match status" value="1"/>
</dbReference>
<feature type="binding site" evidence="19">
    <location>
        <position position="749"/>
    </location>
    <ligand>
        <name>Mo-molybdopterin</name>
        <dbReference type="ChEBI" id="CHEBI:71302"/>
    </ligand>
    <ligandPart>
        <name>Mo</name>
        <dbReference type="ChEBI" id="CHEBI:28685"/>
    </ligandPart>
</feature>
<dbReference type="SUPFAM" id="SSF55447">
    <property type="entry name" value="CO dehydrogenase flavoprotein C-terminal domain-like"/>
    <property type="match status" value="1"/>
</dbReference>
<keyword evidence="13" id="KW-0520">NAD</keyword>
<keyword evidence="22" id="KW-1185">Reference proteome</keyword>
<dbReference type="InterPro" id="IPR006058">
    <property type="entry name" value="2Fe2S_fd_BS"/>
</dbReference>
<feature type="binding site" evidence="19">
    <location>
        <position position="63"/>
    </location>
    <ligand>
        <name>[2Fe-2S] cluster</name>
        <dbReference type="ChEBI" id="CHEBI:190135"/>
        <label>1</label>
    </ligand>
</feature>
<keyword evidence="12 19" id="KW-0411">Iron-sulfur</keyword>
<dbReference type="InterPro" id="IPR036010">
    <property type="entry name" value="2Fe-2S_ferredoxin-like_sf"/>
</dbReference>
<evidence type="ECO:0000313" key="21">
    <source>
        <dbReference type="EMBL" id="KAK5639262.1"/>
    </source>
</evidence>
<feature type="binding site" evidence="19">
    <location>
        <position position="1045"/>
    </location>
    <ligand>
        <name>Mo-molybdopterin</name>
        <dbReference type="ChEBI" id="CHEBI:71302"/>
    </ligand>
    <ligandPart>
        <name>Mo</name>
        <dbReference type="ChEBI" id="CHEBI:28685"/>
    </ligandPart>
</feature>
<dbReference type="PROSITE" id="PS51387">
    <property type="entry name" value="FAD_PCMH"/>
    <property type="match status" value="1"/>
</dbReference>
<accession>A0AAN7ZDP9</accession>
<dbReference type="SUPFAM" id="SSF56176">
    <property type="entry name" value="FAD-binding/transporter-associated domain-like"/>
    <property type="match status" value="1"/>
</dbReference>
<dbReference type="InterPro" id="IPR036884">
    <property type="entry name" value="2Fe-2S-bd_dom_sf"/>
</dbReference>
<name>A0AAN7ZDP9_9COLE</name>
<dbReference type="GO" id="GO:0005777">
    <property type="term" value="C:peroxisome"/>
    <property type="evidence" value="ECO:0007669"/>
    <property type="project" value="UniProtKB-SubCell"/>
</dbReference>
<comment type="cofactor">
    <cofactor evidence="19">
        <name>[2Fe-2S] cluster</name>
        <dbReference type="ChEBI" id="CHEBI:190135"/>
    </cofactor>
    <text evidence="19">Binds 2 [2Fe-2S] clusters.</text>
</comment>
<evidence type="ECO:0000256" key="16">
    <source>
        <dbReference type="ARBA" id="ARBA00052415"/>
    </source>
</evidence>
<dbReference type="SMART" id="SM01092">
    <property type="entry name" value="CO_deh_flav_C"/>
    <property type="match status" value="1"/>
</dbReference>
<dbReference type="FunFam" id="3.30.465.10:FF:000013">
    <property type="entry name" value="Aldehyde oxidase"/>
    <property type="match status" value="1"/>
</dbReference>
<evidence type="ECO:0000256" key="6">
    <source>
        <dbReference type="ARBA" id="ARBA00022630"/>
    </source>
</evidence>
<comment type="caution">
    <text evidence="21">The sequence shown here is derived from an EMBL/GenBank/DDBJ whole genome shotgun (WGS) entry which is preliminary data.</text>
</comment>
<keyword evidence="9 18" id="KW-0274">FAD</keyword>
<dbReference type="SUPFAM" id="SSF56003">
    <property type="entry name" value="Molybdenum cofactor-binding domain"/>
    <property type="match status" value="1"/>
</dbReference>
<evidence type="ECO:0000313" key="22">
    <source>
        <dbReference type="Proteomes" id="UP001329430"/>
    </source>
</evidence>
<keyword evidence="6" id="KW-0285">Flavoprotein</keyword>
<evidence type="ECO:0000256" key="18">
    <source>
        <dbReference type="PIRSR" id="PIRSR000127-2"/>
    </source>
</evidence>
<evidence type="ECO:0000256" key="5">
    <source>
        <dbReference type="ARBA" id="ARBA00022505"/>
    </source>
</evidence>
<dbReference type="InterPro" id="IPR000674">
    <property type="entry name" value="Ald_Oxase/Xan_DH_a/b"/>
</dbReference>
<dbReference type="Gene3D" id="3.10.20.30">
    <property type="match status" value="1"/>
</dbReference>
<dbReference type="InterPro" id="IPR005107">
    <property type="entry name" value="CO_DH_flav_C"/>
</dbReference>
<evidence type="ECO:0000256" key="2">
    <source>
        <dbReference type="ARBA" id="ARBA00004275"/>
    </source>
</evidence>
<comment type="cofactor">
    <cofactor evidence="15">
        <name>[2Fe-2S] cluster</name>
        <dbReference type="ChEBI" id="CHEBI:190135"/>
    </cofactor>
</comment>
<dbReference type="InterPro" id="IPR016208">
    <property type="entry name" value="Ald_Oxase/xanthine_DH-like"/>
</dbReference>
<evidence type="ECO:0000256" key="4">
    <source>
        <dbReference type="ARBA" id="ARBA00011738"/>
    </source>
</evidence>
<dbReference type="AlphaFoldDB" id="A0AAN7ZDP9"/>
<evidence type="ECO:0000256" key="14">
    <source>
        <dbReference type="ARBA" id="ARBA00023140"/>
    </source>
</evidence>
<keyword evidence="8 19" id="KW-0479">Metal-binding</keyword>
<dbReference type="GO" id="GO:0071949">
    <property type="term" value="F:FAD binding"/>
    <property type="evidence" value="ECO:0007669"/>
    <property type="project" value="InterPro"/>
</dbReference>
<dbReference type="InterPro" id="IPR016169">
    <property type="entry name" value="FAD-bd_PCMH_sub2"/>
</dbReference>
<feature type="binding site" evidence="19">
    <location>
        <position position="892"/>
    </location>
    <ligand>
        <name>Mo-molybdopterin</name>
        <dbReference type="ChEBI" id="CHEBI:71302"/>
    </ligand>
    <ligandPart>
        <name>Mo</name>
        <dbReference type="ChEBI" id="CHEBI:28685"/>
    </ligandPart>
</feature>
<dbReference type="FunFam" id="3.30.365.10:FF:000008">
    <property type="entry name" value="Aldehyde oxidase1"/>
    <property type="match status" value="1"/>
</dbReference>
<dbReference type="SUPFAM" id="SSF54292">
    <property type="entry name" value="2Fe-2S ferredoxin-like"/>
    <property type="match status" value="1"/>
</dbReference>
<organism evidence="21 22">
    <name type="scientific">Pyrocoelia pectoralis</name>
    <dbReference type="NCBI Taxonomy" id="417401"/>
    <lineage>
        <taxon>Eukaryota</taxon>
        <taxon>Metazoa</taxon>
        <taxon>Ecdysozoa</taxon>
        <taxon>Arthropoda</taxon>
        <taxon>Hexapoda</taxon>
        <taxon>Insecta</taxon>
        <taxon>Pterygota</taxon>
        <taxon>Neoptera</taxon>
        <taxon>Endopterygota</taxon>
        <taxon>Coleoptera</taxon>
        <taxon>Polyphaga</taxon>
        <taxon>Elateriformia</taxon>
        <taxon>Elateroidea</taxon>
        <taxon>Lampyridae</taxon>
        <taxon>Lampyrinae</taxon>
        <taxon>Pyrocoelia</taxon>
    </lineage>
</organism>
<dbReference type="GO" id="GO:0005506">
    <property type="term" value="F:iron ion binding"/>
    <property type="evidence" value="ECO:0007669"/>
    <property type="project" value="InterPro"/>
</dbReference>
<dbReference type="InterPro" id="IPR012675">
    <property type="entry name" value="Beta-grasp_dom_sf"/>
</dbReference>
<feature type="binding site" evidence="19">
    <location>
        <position position="88"/>
    </location>
    <ligand>
        <name>[2Fe-2S] cluster</name>
        <dbReference type="ChEBI" id="CHEBI:190135"/>
        <label>1</label>
    </ligand>
</feature>
<comment type="subcellular location">
    <subcellularLocation>
        <location evidence="2">Peroxisome</location>
    </subcellularLocation>
</comment>
<dbReference type="Pfam" id="PF00941">
    <property type="entry name" value="FAD_binding_5"/>
    <property type="match status" value="1"/>
</dbReference>
<feature type="binding site" evidence="18">
    <location>
        <position position="410"/>
    </location>
    <ligand>
        <name>FAD</name>
        <dbReference type="ChEBI" id="CHEBI:57692"/>
    </ligand>
</feature>
<evidence type="ECO:0000256" key="3">
    <source>
        <dbReference type="ARBA" id="ARBA00006849"/>
    </source>
</evidence>
<dbReference type="CDD" id="cd00207">
    <property type="entry name" value="fer2"/>
    <property type="match status" value="1"/>
</dbReference>
<proteinExistence type="inferred from homology"/>
<evidence type="ECO:0000256" key="11">
    <source>
        <dbReference type="ARBA" id="ARBA00023004"/>
    </source>
</evidence>
<evidence type="ECO:0000256" key="12">
    <source>
        <dbReference type="ARBA" id="ARBA00023014"/>
    </source>
</evidence>
<comment type="subunit">
    <text evidence="4">Homodimer.</text>
</comment>
<dbReference type="InterPro" id="IPR001041">
    <property type="entry name" value="2Fe-2S_ferredoxin-type"/>
</dbReference>
<protein>
    <recommendedName>
        <fullName evidence="17">Indole-3-acetaldehyde oxidase</fullName>
    </recommendedName>
</protein>
<feature type="binding site" evidence="19">
    <location>
        <position position="58"/>
    </location>
    <ligand>
        <name>[2Fe-2S] cluster</name>
        <dbReference type="ChEBI" id="CHEBI:190135"/>
        <label>1</label>
    </ligand>
</feature>
<evidence type="ECO:0000256" key="13">
    <source>
        <dbReference type="ARBA" id="ARBA00023027"/>
    </source>
</evidence>
<dbReference type="Pfam" id="PF01799">
    <property type="entry name" value="Fer2_2"/>
    <property type="match status" value="1"/>
</dbReference>
<dbReference type="SUPFAM" id="SSF47741">
    <property type="entry name" value="CO dehydrogenase ISP C-domain like"/>
    <property type="match status" value="1"/>
</dbReference>
<dbReference type="Pfam" id="PF20256">
    <property type="entry name" value="MoCoBD_2"/>
    <property type="match status" value="1"/>
</dbReference>
<dbReference type="SMART" id="SM01008">
    <property type="entry name" value="Ald_Xan_dh_C"/>
    <property type="match status" value="1"/>
</dbReference>
<evidence type="ECO:0000256" key="8">
    <source>
        <dbReference type="ARBA" id="ARBA00022723"/>
    </source>
</evidence>
<evidence type="ECO:0000256" key="9">
    <source>
        <dbReference type="ARBA" id="ARBA00022827"/>
    </source>
</evidence>
<evidence type="ECO:0000259" key="20">
    <source>
        <dbReference type="PROSITE" id="PS51387"/>
    </source>
</evidence>
<dbReference type="PIRSF" id="PIRSF000127">
    <property type="entry name" value="Xanthine_DH"/>
    <property type="match status" value="1"/>
</dbReference>
<dbReference type="FunFam" id="3.30.390.50:FF:000003">
    <property type="entry name" value="Aldehyde oxidase1"/>
    <property type="match status" value="1"/>
</dbReference>
<reference evidence="21 22" key="1">
    <citation type="journal article" date="2024" name="Insects">
        <title>An Improved Chromosome-Level Genome Assembly of the Firefly Pyrocoelia pectoralis.</title>
        <authorList>
            <person name="Fu X."/>
            <person name="Meyer-Rochow V.B."/>
            <person name="Ballantyne L."/>
            <person name="Zhu X."/>
        </authorList>
    </citation>
    <scope>NUCLEOTIDE SEQUENCE [LARGE SCALE GENOMIC DNA]</scope>
    <source>
        <strain evidence="21">XCY_ONT2</strain>
    </source>
</reference>
<dbReference type="Gene3D" id="3.30.365.10">
    <property type="entry name" value="Aldehyde oxidase/xanthine dehydrogenase, molybdopterin binding domain"/>
    <property type="match status" value="4"/>
</dbReference>
<dbReference type="InterPro" id="IPR037165">
    <property type="entry name" value="AldOxase/xan_DH_Mopterin-bd_sf"/>
</dbReference>
<dbReference type="PANTHER" id="PTHR11908">
    <property type="entry name" value="XANTHINE DEHYDROGENASE"/>
    <property type="match status" value="1"/>
</dbReference>
<evidence type="ECO:0000256" key="7">
    <source>
        <dbReference type="ARBA" id="ARBA00022714"/>
    </source>
</evidence>
<evidence type="ECO:0000256" key="17">
    <source>
        <dbReference type="ARBA" id="ARBA00072265"/>
    </source>
</evidence>
<dbReference type="Proteomes" id="UP001329430">
    <property type="component" value="Chromosome 9"/>
</dbReference>
<keyword evidence="14" id="KW-0576">Peroxisome</keyword>
<comment type="cofactor">
    <cofactor evidence="1 18">
        <name>FAD</name>
        <dbReference type="ChEBI" id="CHEBI:57692"/>
    </cofactor>
</comment>
<dbReference type="PANTHER" id="PTHR11908:SF132">
    <property type="entry name" value="ALDEHYDE OXIDASE 1-RELATED"/>
    <property type="match status" value="1"/>
</dbReference>
<evidence type="ECO:0000256" key="1">
    <source>
        <dbReference type="ARBA" id="ARBA00001974"/>
    </source>
</evidence>
<evidence type="ECO:0000256" key="15">
    <source>
        <dbReference type="ARBA" id="ARBA00034078"/>
    </source>
</evidence>
<gene>
    <name evidence="21" type="ORF">RI129_011754</name>
</gene>
<keyword evidence="7 19" id="KW-0001">2Fe-2S</keyword>
<dbReference type="Pfam" id="PF00111">
    <property type="entry name" value="Fer2"/>
    <property type="match status" value="1"/>
</dbReference>
<dbReference type="InterPro" id="IPR008274">
    <property type="entry name" value="AldOxase/xan_DH_MoCoBD1"/>
</dbReference>
<dbReference type="EMBL" id="JAVRBK010000009">
    <property type="protein sequence ID" value="KAK5639262.1"/>
    <property type="molecule type" value="Genomic_DNA"/>
</dbReference>
<dbReference type="Pfam" id="PF03450">
    <property type="entry name" value="CO_deh_flav_C"/>
    <property type="match status" value="1"/>
</dbReference>
<dbReference type="InterPro" id="IPR036683">
    <property type="entry name" value="CO_DH_flav_C_dom_sf"/>
</dbReference>
<dbReference type="InterPro" id="IPR002346">
    <property type="entry name" value="Mopterin_DH_FAD-bd"/>
</dbReference>
<dbReference type="FunFam" id="3.30.365.10:FF:000001">
    <property type="entry name" value="Xanthine dehydrogenase oxidase"/>
    <property type="match status" value="1"/>
</dbReference>
<dbReference type="GO" id="GO:0050302">
    <property type="term" value="F:indole-3-acetaldehyde oxidase activity"/>
    <property type="evidence" value="ECO:0007669"/>
    <property type="project" value="UniProtKB-EC"/>
</dbReference>
<evidence type="ECO:0000256" key="10">
    <source>
        <dbReference type="ARBA" id="ARBA00023002"/>
    </source>
</evidence>
<evidence type="ECO:0000256" key="19">
    <source>
        <dbReference type="PIRSR" id="PIRSR000127-3"/>
    </source>
</evidence>